<reference evidence="1" key="1">
    <citation type="submission" date="2014-11" db="EMBL/GenBank/DDBJ databases">
        <authorList>
            <person name="Amaro Gonzalez C."/>
        </authorList>
    </citation>
    <scope>NUCLEOTIDE SEQUENCE</scope>
</reference>
<dbReference type="AlphaFoldDB" id="A0A0E9Q3E3"/>
<organism evidence="1">
    <name type="scientific">Anguilla anguilla</name>
    <name type="common">European freshwater eel</name>
    <name type="synonym">Muraena anguilla</name>
    <dbReference type="NCBI Taxonomy" id="7936"/>
    <lineage>
        <taxon>Eukaryota</taxon>
        <taxon>Metazoa</taxon>
        <taxon>Chordata</taxon>
        <taxon>Craniata</taxon>
        <taxon>Vertebrata</taxon>
        <taxon>Euteleostomi</taxon>
        <taxon>Actinopterygii</taxon>
        <taxon>Neopterygii</taxon>
        <taxon>Teleostei</taxon>
        <taxon>Anguilliformes</taxon>
        <taxon>Anguillidae</taxon>
        <taxon>Anguilla</taxon>
    </lineage>
</organism>
<evidence type="ECO:0000313" key="1">
    <source>
        <dbReference type="EMBL" id="JAH10648.1"/>
    </source>
</evidence>
<dbReference type="EMBL" id="GBXM01097929">
    <property type="protein sequence ID" value="JAH10648.1"/>
    <property type="molecule type" value="Transcribed_RNA"/>
</dbReference>
<proteinExistence type="predicted"/>
<protein>
    <submittedName>
        <fullName evidence="1">Uncharacterized protein</fullName>
    </submittedName>
</protein>
<name>A0A0E9Q3E3_ANGAN</name>
<accession>A0A0E9Q3E3</accession>
<reference evidence="1" key="2">
    <citation type="journal article" date="2015" name="Fish Shellfish Immunol.">
        <title>Early steps in the European eel (Anguilla anguilla)-Vibrio vulnificus interaction in the gills: Role of the RtxA13 toxin.</title>
        <authorList>
            <person name="Callol A."/>
            <person name="Pajuelo D."/>
            <person name="Ebbesson L."/>
            <person name="Teles M."/>
            <person name="MacKenzie S."/>
            <person name="Amaro C."/>
        </authorList>
    </citation>
    <scope>NUCLEOTIDE SEQUENCE</scope>
</reference>
<sequence>MLSQDCIPKFFPKICTLLSKLTFSITSYFEQ</sequence>